<organism evidence="19 20">
    <name type="scientific">Marinicauda salina</name>
    <dbReference type="NCBI Taxonomy" id="2135793"/>
    <lineage>
        <taxon>Bacteria</taxon>
        <taxon>Pseudomonadati</taxon>
        <taxon>Pseudomonadota</taxon>
        <taxon>Alphaproteobacteria</taxon>
        <taxon>Maricaulales</taxon>
        <taxon>Maricaulaceae</taxon>
        <taxon>Marinicauda</taxon>
    </lineage>
</organism>
<evidence type="ECO:0000256" key="4">
    <source>
        <dbReference type="ARBA" id="ARBA00022670"/>
    </source>
</evidence>
<dbReference type="RefSeq" id="WP_109251326.1">
    <property type="nucleotide sequence ID" value="NZ_QEXV01000001.1"/>
</dbReference>
<evidence type="ECO:0000256" key="6">
    <source>
        <dbReference type="ARBA" id="ARBA00022723"/>
    </source>
</evidence>
<dbReference type="PANTHER" id="PTHR39188">
    <property type="entry name" value="MEMBRANE-ASSOCIATED ZINC METALLOPROTEASE M50B"/>
    <property type="match status" value="1"/>
</dbReference>
<evidence type="ECO:0000256" key="8">
    <source>
        <dbReference type="ARBA" id="ARBA00022801"/>
    </source>
</evidence>
<evidence type="ECO:0000256" key="14">
    <source>
        <dbReference type="PIRNR" id="PIRNR006404"/>
    </source>
</evidence>
<evidence type="ECO:0000256" key="1">
    <source>
        <dbReference type="ARBA" id="ARBA00004651"/>
    </source>
</evidence>
<dbReference type="InterPro" id="IPR046342">
    <property type="entry name" value="CBS_dom_sf"/>
</dbReference>
<dbReference type="Proteomes" id="UP000245168">
    <property type="component" value="Unassembled WGS sequence"/>
</dbReference>
<dbReference type="PROSITE" id="PS51371">
    <property type="entry name" value="CBS"/>
    <property type="match status" value="2"/>
</dbReference>
<dbReference type="InterPro" id="IPR016483">
    <property type="entry name" value="UCP006404_Pept_M50_CBS"/>
</dbReference>
<dbReference type="SUPFAM" id="SSF54631">
    <property type="entry name" value="CBS-domain pair"/>
    <property type="match status" value="1"/>
</dbReference>
<keyword evidence="12 17" id="KW-0129">CBS domain</keyword>
<keyword evidence="7" id="KW-0677">Repeat</keyword>
<dbReference type="GO" id="GO:0006508">
    <property type="term" value="P:proteolysis"/>
    <property type="evidence" value="ECO:0007669"/>
    <property type="project" value="UniProtKB-KW"/>
</dbReference>
<evidence type="ECO:0000313" key="19">
    <source>
        <dbReference type="EMBL" id="PWE18052.1"/>
    </source>
</evidence>
<dbReference type="GO" id="GO:0005886">
    <property type="term" value="C:plasma membrane"/>
    <property type="evidence" value="ECO:0007669"/>
    <property type="project" value="UniProtKB-SubCell"/>
</dbReference>
<dbReference type="EMBL" id="QEXV01000001">
    <property type="protein sequence ID" value="PWE18052.1"/>
    <property type="molecule type" value="Genomic_DNA"/>
</dbReference>
<evidence type="ECO:0000256" key="16">
    <source>
        <dbReference type="PIRSR" id="PIRSR006404-2"/>
    </source>
</evidence>
<evidence type="ECO:0000259" key="18">
    <source>
        <dbReference type="PROSITE" id="PS51371"/>
    </source>
</evidence>
<comment type="caution">
    <text evidence="19">The sequence shown here is derived from an EMBL/GenBank/DDBJ whole genome shotgun (WGS) entry which is preliminary data.</text>
</comment>
<dbReference type="SMART" id="SM00116">
    <property type="entry name" value="CBS"/>
    <property type="match status" value="2"/>
</dbReference>
<feature type="binding site" evidence="16">
    <location>
        <position position="165"/>
    </location>
    <ligand>
        <name>Zn(2+)</name>
        <dbReference type="ChEBI" id="CHEBI:29105"/>
        <note>catalytic</note>
    </ligand>
</feature>
<evidence type="ECO:0000256" key="13">
    <source>
        <dbReference type="ARBA" id="ARBA00023136"/>
    </source>
</evidence>
<protein>
    <recommendedName>
        <fullName evidence="14">Zinc metalloprotease</fullName>
    </recommendedName>
</protein>
<feature type="transmembrane region" description="Helical" evidence="14">
    <location>
        <begin position="194"/>
        <end position="220"/>
    </location>
</feature>
<evidence type="ECO:0000256" key="7">
    <source>
        <dbReference type="ARBA" id="ARBA00022737"/>
    </source>
</evidence>
<keyword evidence="10 14" id="KW-1133">Transmembrane helix</keyword>
<comment type="cofactor">
    <cofactor evidence="14 16">
        <name>Zn(2+)</name>
        <dbReference type="ChEBI" id="CHEBI:29105"/>
    </cofactor>
    <text evidence="14 16">Binds 1 zinc ion per subunit.</text>
</comment>
<feature type="binding site" evidence="16">
    <location>
        <position position="72"/>
    </location>
    <ligand>
        <name>Zn(2+)</name>
        <dbReference type="ChEBI" id="CHEBI:29105"/>
        <note>catalytic</note>
    </ligand>
</feature>
<feature type="transmembrane region" description="Helical" evidence="14">
    <location>
        <begin position="12"/>
        <end position="34"/>
    </location>
</feature>
<keyword evidence="5 14" id="KW-0812">Transmembrane</keyword>
<evidence type="ECO:0000313" key="20">
    <source>
        <dbReference type="Proteomes" id="UP000245168"/>
    </source>
</evidence>
<keyword evidence="4 14" id="KW-0645">Protease</keyword>
<feature type="transmembrane region" description="Helical" evidence="14">
    <location>
        <begin position="139"/>
        <end position="159"/>
    </location>
</feature>
<feature type="domain" description="CBS" evidence="18">
    <location>
        <begin position="314"/>
        <end position="370"/>
    </location>
</feature>
<dbReference type="InterPro" id="IPR008915">
    <property type="entry name" value="Peptidase_M50"/>
</dbReference>
<accession>A0A2U2BVM1</accession>
<evidence type="ECO:0000256" key="17">
    <source>
        <dbReference type="PROSITE-ProRule" id="PRU00703"/>
    </source>
</evidence>
<dbReference type="GO" id="GO:0046872">
    <property type="term" value="F:metal ion binding"/>
    <property type="evidence" value="ECO:0007669"/>
    <property type="project" value="UniProtKB-UniRule"/>
</dbReference>
<dbReference type="AlphaFoldDB" id="A0A2U2BVM1"/>
<keyword evidence="3 14" id="KW-1003">Cell membrane</keyword>
<keyword evidence="8 14" id="KW-0378">Hydrolase</keyword>
<name>A0A2U2BVM1_9PROT</name>
<keyword evidence="9 14" id="KW-0862">Zinc</keyword>
<keyword evidence="13 14" id="KW-0472">Membrane</keyword>
<dbReference type="CDD" id="cd06164">
    <property type="entry name" value="S2P-M50_SpoIVFB_CBS"/>
    <property type="match status" value="1"/>
</dbReference>
<comment type="subcellular location">
    <subcellularLocation>
        <location evidence="1 14">Cell membrane</location>
        <topology evidence="1 14">Multi-pass membrane protein</topology>
    </subcellularLocation>
</comment>
<feature type="transmembrane region" description="Helical" evidence="14">
    <location>
        <begin position="79"/>
        <end position="97"/>
    </location>
</feature>
<evidence type="ECO:0000256" key="10">
    <source>
        <dbReference type="ARBA" id="ARBA00022989"/>
    </source>
</evidence>
<evidence type="ECO:0000256" key="3">
    <source>
        <dbReference type="ARBA" id="ARBA00022475"/>
    </source>
</evidence>
<dbReference type="InterPro" id="IPR000644">
    <property type="entry name" value="CBS_dom"/>
</dbReference>
<sequence length="373" mass="40637">MAARNLDLGRVFGITIRVNISWAFIALLIAWSLAEGFFPTVYEGLPQQMYWWMAVAGVIGLAFSIVAHELSHSLVGRAFGIEVKTITLFLFGGAAQMEDEPPDPRAEMFMAAAGPAMSLALAGAFNIIAFWTSAFSEPLAVVLGYLAILNLVLAIFNMIPAFPMDGGRVLRGAIWAATGDLRKATGMASRAGAAFGWILSGLGVVLIIGGAFVGGLWWILIGQFIRMAALSSWRQLEARRVLGGKPVRDFMTRDPVSAPADITLERFLEDWLYRTHHEAYPVVRDGRPVGLVGVSELKQTPREDWSSRSVADAMTPADEASLPADIEAMDAIRRMQESGRTRLMVVENGELVGMITLKDLMEHLAMRLDLGQG</sequence>
<dbReference type="Gene3D" id="3.10.580.10">
    <property type="entry name" value="CBS-domain"/>
    <property type="match status" value="2"/>
</dbReference>
<dbReference type="PANTHER" id="PTHR39188:SF3">
    <property type="entry name" value="STAGE IV SPORULATION PROTEIN FB"/>
    <property type="match status" value="1"/>
</dbReference>
<evidence type="ECO:0000256" key="15">
    <source>
        <dbReference type="PIRSR" id="PIRSR006404-1"/>
    </source>
</evidence>
<evidence type="ECO:0000256" key="9">
    <source>
        <dbReference type="ARBA" id="ARBA00022833"/>
    </source>
</evidence>
<evidence type="ECO:0000256" key="11">
    <source>
        <dbReference type="ARBA" id="ARBA00023049"/>
    </source>
</evidence>
<gene>
    <name evidence="19" type="ORF">DDZ18_00075</name>
</gene>
<feature type="transmembrane region" description="Helical" evidence="14">
    <location>
        <begin position="109"/>
        <end position="132"/>
    </location>
</feature>
<keyword evidence="6 14" id="KW-0479">Metal-binding</keyword>
<feature type="binding site" evidence="16">
    <location>
        <position position="68"/>
    </location>
    <ligand>
        <name>Zn(2+)</name>
        <dbReference type="ChEBI" id="CHEBI:29105"/>
        <note>catalytic</note>
    </ligand>
</feature>
<dbReference type="OrthoDB" id="9781963at2"/>
<evidence type="ECO:0000256" key="5">
    <source>
        <dbReference type="ARBA" id="ARBA00022692"/>
    </source>
</evidence>
<reference evidence="20" key="1">
    <citation type="submission" date="2018-05" db="EMBL/GenBank/DDBJ databases">
        <authorList>
            <person name="Liu B.-T."/>
        </authorList>
    </citation>
    <scope>NUCLEOTIDE SEQUENCE [LARGE SCALE GENOMIC DNA]</scope>
    <source>
        <strain evidence="20">WD6-1</strain>
    </source>
</reference>
<dbReference type="PIRSF" id="PIRSF006404">
    <property type="entry name" value="UCP006404_Pept_M50_CBS"/>
    <property type="match status" value="1"/>
</dbReference>
<keyword evidence="20" id="KW-1185">Reference proteome</keyword>
<dbReference type="GO" id="GO:0008237">
    <property type="term" value="F:metallopeptidase activity"/>
    <property type="evidence" value="ECO:0007669"/>
    <property type="project" value="UniProtKB-UniRule"/>
</dbReference>
<keyword evidence="11 14" id="KW-0482">Metalloprotease</keyword>
<evidence type="ECO:0000256" key="12">
    <source>
        <dbReference type="ARBA" id="ARBA00023122"/>
    </source>
</evidence>
<evidence type="ECO:0000256" key="2">
    <source>
        <dbReference type="ARBA" id="ARBA00007931"/>
    </source>
</evidence>
<dbReference type="Pfam" id="PF00571">
    <property type="entry name" value="CBS"/>
    <property type="match status" value="2"/>
</dbReference>
<feature type="active site" evidence="15">
    <location>
        <position position="69"/>
    </location>
</feature>
<feature type="transmembrane region" description="Helical" evidence="14">
    <location>
        <begin position="49"/>
        <end position="67"/>
    </location>
</feature>
<dbReference type="Pfam" id="PF02163">
    <property type="entry name" value="Peptidase_M50"/>
    <property type="match status" value="2"/>
</dbReference>
<comment type="similarity">
    <text evidence="2 14">Belongs to the peptidase M50B family.</text>
</comment>
<proteinExistence type="inferred from homology"/>
<feature type="domain" description="CBS" evidence="18">
    <location>
        <begin position="251"/>
        <end position="307"/>
    </location>
</feature>